<dbReference type="InterPro" id="IPR019460">
    <property type="entry name" value="Atg11_C"/>
</dbReference>
<dbReference type="SUPFAM" id="SSF54236">
    <property type="entry name" value="Ubiquitin-like"/>
    <property type="match status" value="1"/>
</dbReference>
<feature type="coiled-coil region" evidence="3">
    <location>
        <begin position="750"/>
        <end position="872"/>
    </location>
</feature>
<dbReference type="GO" id="GO:0034517">
    <property type="term" value="P:ribophagy"/>
    <property type="evidence" value="ECO:0007669"/>
    <property type="project" value="TreeGrafter"/>
</dbReference>
<keyword evidence="1" id="KW-0072">Autophagy</keyword>
<dbReference type="PANTHER" id="PTHR13222:SF1">
    <property type="entry name" value="RB1-INDUCIBLE COILED-COIL PROTEIN 1"/>
    <property type="match status" value="1"/>
</dbReference>
<dbReference type="GO" id="GO:0000045">
    <property type="term" value="P:autophagosome assembly"/>
    <property type="evidence" value="ECO:0007669"/>
    <property type="project" value="InterPro"/>
</dbReference>
<reference evidence="6" key="1">
    <citation type="submission" date="2016-11" db="UniProtKB">
        <authorList>
            <consortium name="WormBaseParasite"/>
        </authorList>
    </citation>
    <scope>IDENTIFICATION</scope>
</reference>
<dbReference type="GO" id="GO:0034727">
    <property type="term" value="P:piecemeal microautophagy of the nucleus"/>
    <property type="evidence" value="ECO:0007669"/>
    <property type="project" value="TreeGrafter"/>
</dbReference>
<dbReference type="InterPro" id="IPR040040">
    <property type="entry name" value="ATG11"/>
</dbReference>
<dbReference type="AlphaFoldDB" id="A0A1I7ZI38"/>
<evidence type="ECO:0000259" key="4">
    <source>
        <dbReference type="PROSITE" id="PS50053"/>
    </source>
</evidence>
<accession>A0A1I7ZI38</accession>
<dbReference type="Pfam" id="PF10377">
    <property type="entry name" value="ATG11"/>
    <property type="match status" value="1"/>
</dbReference>
<feature type="domain" description="Ubiquitin-like" evidence="4">
    <location>
        <begin position="15"/>
        <end position="61"/>
    </location>
</feature>
<dbReference type="InterPro" id="IPR029071">
    <property type="entry name" value="Ubiquitin-like_domsf"/>
</dbReference>
<organism evidence="5 6">
    <name type="scientific">Steinernema glaseri</name>
    <dbReference type="NCBI Taxonomy" id="37863"/>
    <lineage>
        <taxon>Eukaryota</taxon>
        <taxon>Metazoa</taxon>
        <taxon>Ecdysozoa</taxon>
        <taxon>Nematoda</taxon>
        <taxon>Chromadorea</taxon>
        <taxon>Rhabditida</taxon>
        <taxon>Tylenchina</taxon>
        <taxon>Panagrolaimomorpha</taxon>
        <taxon>Strongyloidoidea</taxon>
        <taxon>Steinernematidae</taxon>
        <taxon>Steinernema</taxon>
    </lineage>
</organism>
<dbReference type="GO" id="GO:1990316">
    <property type="term" value="C:Atg1/ULK1 kinase complex"/>
    <property type="evidence" value="ECO:0007669"/>
    <property type="project" value="TreeGrafter"/>
</dbReference>
<dbReference type="GO" id="GO:0061709">
    <property type="term" value="P:reticulophagy"/>
    <property type="evidence" value="ECO:0007669"/>
    <property type="project" value="TreeGrafter"/>
</dbReference>
<keyword evidence="2 3" id="KW-0175">Coiled coil</keyword>
<evidence type="ECO:0000256" key="1">
    <source>
        <dbReference type="ARBA" id="ARBA00023006"/>
    </source>
</evidence>
<evidence type="ECO:0000313" key="5">
    <source>
        <dbReference type="Proteomes" id="UP000095287"/>
    </source>
</evidence>
<sequence length="1201" mass="137776">MFYVFYVNHGFMMVLEVPVLATVTELTKSIEQAIDVPIEEQFLLLENGESLDNNRALSSYNAGTENNPIYFIRANYMTVSKDFQQLKDKEEREGRLPLEECRRHVYHLESLQDPSEIIKGYFEMARNFGTSCDNPLVYCAQIIRDHKLMTNGWSALMANLDESISKLEKRLERTAGYSEKMRNMCDKGQQMIQNFHNVLTTLEKIIIPAQLLSDGDTIETEPLSLYDWLASKDREYSVKAIAEHAQKQMNLASEATEMKKAADLLRSVREQSRKSEYRDIKGINKRFAQLEYQLKSMEDVVKKIKTLWDAILQPAPTDLAQCMAFANQQKEYAMRILAEMTSIDKSMDSFLVSKEEVLKNIMKRLSGWVKTIYERLNSANSEMMLHENIYDGLKQRLDVVRQVRDAPAMFAIAVTEVIRRNSFRKEFDQWLTIFIEKCRQFLKEENHQRSDFFAKLDKHFIRQLFPGLGDAVPNICPEKVKFDEALPKLDAEDLRNLRRTVPDLEFFLKADMPQVFAKLMICDPVIAQSISTAGIRREESFFVRDGSANVGTLTKNFPSTTWLSGDDNIEMSPVLNRGAMLMAKGVRASGSSASIHDPPRPLTNSLAIAESKDHDREFISSSARSAPINIPMNRLDITRNPCVSDADKSSYFSTPDDHFGSLGDDFHKVNHNFHDLEGNSATMQNAKLVRELVPLRGAVHSIAGEALSIKHDISESQKSFAKEFEELKKALCEQTITLLRNIQEHHTGEIQKERELRTNLADELNREIAEKNERIEAQNATIEDLRKSAELADQKRETIENELSEKIATIDNLQQEASNAKQETEELWKSLMEKSDNIGILEKENKDHKEEVERLKKQIELLESEKEKMNMDPFFVGFDFLANLLKRDLSEDELNALRVEHDRRRTESTAKICDYLGSEGHEESLEEVTLKESTIRSDIEKEYKNRMQLLVRGMEERNHKEIDRVREEVQTCYDQQVSGYKERILELESRLGNMEFNKSIQAISGTELSPSGLLTSFPSGSHIQESCMLLNKDCAESSAQVSDEIKEAMEEDDEGMDSSFLTSRKSQFVDDGIAAVNVNTIATQTRLCLKEMKMMISLLDIHEGCAVLVMWDDVHNSYTVFCSSPTLHFVKESSMKRMGVSGAQKPATRRNLILATITHIEFCQIKKMDNRYKLPMDTKFYRVDIEALPLDSSSYRRRRND</sequence>
<dbReference type="Proteomes" id="UP000095287">
    <property type="component" value="Unplaced"/>
</dbReference>
<dbReference type="InterPro" id="IPR000626">
    <property type="entry name" value="Ubiquitin-like_dom"/>
</dbReference>
<dbReference type="WBParaSite" id="L893_g26759.t2">
    <property type="protein sequence ID" value="L893_g26759.t2"/>
    <property type="gene ID" value="L893_g26759"/>
</dbReference>
<dbReference type="GO" id="GO:0061723">
    <property type="term" value="P:glycophagy"/>
    <property type="evidence" value="ECO:0007669"/>
    <property type="project" value="TreeGrafter"/>
</dbReference>
<evidence type="ECO:0000256" key="3">
    <source>
        <dbReference type="SAM" id="Coils"/>
    </source>
</evidence>
<evidence type="ECO:0000313" key="6">
    <source>
        <dbReference type="WBParaSite" id="L893_g26759.t2"/>
    </source>
</evidence>
<proteinExistence type="predicted"/>
<dbReference type="Gene3D" id="3.10.20.90">
    <property type="entry name" value="Phosphatidylinositol 3-kinase Catalytic Subunit, Chain A, domain 1"/>
    <property type="match status" value="1"/>
</dbReference>
<dbReference type="GO" id="GO:0034045">
    <property type="term" value="C:phagophore assembly site membrane"/>
    <property type="evidence" value="ECO:0007669"/>
    <property type="project" value="TreeGrafter"/>
</dbReference>
<protein>
    <submittedName>
        <fullName evidence="6">Ubiquitin-like domain-containing protein</fullName>
    </submittedName>
</protein>
<name>A0A1I7ZI38_9BILA</name>
<evidence type="ECO:0000256" key="2">
    <source>
        <dbReference type="ARBA" id="ARBA00023054"/>
    </source>
</evidence>
<dbReference type="GO" id="GO:0000422">
    <property type="term" value="P:autophagy of mitochondrion"/>
    <property type="evidence" value="ECO:0007669"/>
    <property type="project" value="TreeGrafter"/>
</dbReference>
<dbReference type="PROSITE" id="PS50053">
    <property type="entry name" value="UBIQUITIN_2"/>
    <property type="match status" value="1"/>
</dbReference>
<dbReference type="PANTHER" id="PTHR13222">
    <property type="entry name" value="RB1-INDUCIBLE COILED-COIL"/>
    <property type="match status" value="1"/>
</dbReference>
<dbReference type="GO" id="GO:0060090">
    <property type="term" value="F:molecular adaptor activity"/>
    <property type="evidence" value="ECO:0007669"/>
    <property type="project" value="TreeGrafter"/>
</dbReference>
<keyword evidence="5" id="KW-1185">Reference proteome</keyword>
<dbReference type="GO" id="GO:0019901">
    <property type="term" value="F:protein kinase binding"/>
    <property type="evidence" value="ECO:0007669"/>
    <property type="project" value="TreeGrafter"/>
</dbReference>